<evidence type="ECO:0000256" key="1">
    <source>
        <dbReference type="SAM" id="SignalP"/>
    </source>
</evidence>
<dbReference type="EC" id="3.4.-.-" evidence="3"/>
<evidence type="ECO:0000313" key="3">
    <source>
        <dbReference type="EMBL" id="MDT0497642.1"/>
    </source>
</evidence>
<dbReference type="PANTHER" id="PTHR21666">
    <property type="entry name" value="PEPTIDASE-RELATED"/>
    <property type="match status" value="1"/>
</dbReference>
<proteinExistence type="predicted"/>
<organism evidence="3 4">
    <name type="scientific">Banduia mediterranea</name>
    <dbReference type="NCBI Taxonomy" id="3075609"/>
    <lineage>
        <taxon>Bacteria</taxon>
        <taxon>Pseudomonadati</taxon>
        <taxon>Pseudomonadota</taxon>
        <taxon>Gammaproteobacteria</taxon>
        <taxon>Nevskiales</taxon>
        <taxon>Algiphilaceae</taxon>
        <taxon>Banduia</taxon>
    </lineage>
</organism>
<comment type="caution">
    <text evidence="3">The sequence shown here is derived from an EMBL/GenBank/DDBJ whole genome shotgun (WGS) entry which is preliminary data.</text>
</comment>
<sequence>MLRAVLLLCCCAAVTPLAQAQSLKMDGQWEQGGLIVGQTDAGAQVWFNEQALPVSSDGVFVFGFHRDDPALASIRVRDAQGHEHTETHSVAQRDYPVQRIDGLPDKMVTPPKAVLDRIADDANRVKAARSHELPRTDFADGFVWPVQGPLSSVYGSQRILNGVPKQPHYGVDIAVPTGTPIVASAGGVVEMADPDLYYTGGTVIIDHGAGVSSTYLHMSRLDVKPGQEVKRGQTIGAVGATGRVTGPHLCFRYNWRESRLDPQLLLPTHGESATL</sequence>
<dbReference type="PANTHER" id="PTHR21666:SF285">
    <property type="entry name" value="M23 FAMILY METALLOPEPTIDASE"/>
    <property type="match status" value="1"/>
</dbReference>
<name>A0ABU2WIE5_9GAMM</name>
<dbReference type="Proteomes" id="UP001254608">
    <property type="component" value="Unassembled WGS sequence"/>
</dbReference>
<protein>
    <submittedName>
        <fullName evidence="3">M23 family metallopeptidase</fullName>
        <ecNumber evidence="3">3.4.-.-</ecNumber>
    </submittedName>
</protein>
<accession>A0ABU2WIE5</accession>
<reference evidence="3 4" key="1">
    <citation type="submission" date="2023-09" db="EMBL/GenBank/DDBJ databases">
        <authorList>
            <person name="Rey-Velasco X."/>
        </authorList>
    </citation>
    <scope>NUCLEOTIDE SEQUENCE [LARGE SCALE GENOMIC DNA]</scope>
    <source>
        <strain evidence="3 4">W345</strain>
    </source>
</reference>
<feature type="chain" id="PRO_5046078932" evidence="1">
    <location>
        <begin position="21"/>
        <end position="275"/>
    </location>
</feature>
<dbReference type="SUPFAM" id="SSF51261">
    <property type="entry name" value="Duplicated hybrid motif"/>
    <property type="match status" value="1"/>
</dbReference>
<dbReference type="InterPro" id="IPR016047">
    <property type="entry name" value="M23ase_b-sheet_dom"/>
</dbReference>
<dbReference type="InterPro" id="IPR050570">
    <property type="entry name" value="Cell_wall_metabolism_enzyme"/>
</dbReference>
<dbReference type="Gene3D" id="2.70.70.10">
    <property type="entry name" value="Glucose Permease (Domain IIA)"/>
    <property type="match status" value="1"/>
</dbReference>
<keyword evidence="3" id="KW-0378">Hydrolase</keyword>
<keyword evidence="4" id="KW-1185">Reference proteome</keyword>
<evidence type="ECO:0000259" key="2">
    <source>
        <dbReference type="Pfam" id="PF01551"/>
    </source>
</evidence>
<gene>
    <name evidence="3" type="ORF">RM530_09740</name>
</gene>
<keyword evidence="1" id="KW-0732">Signal</keyword>
<feature type="signal peptide" evidence="1">
    <location>
        <begin position="1"/>
        <end position="20"/>
    </location>
</feature>
<evidence type="ECO:0000313" key="4">
    <source>
        <dbReference type="Proteomes" id="UP001254608"/>
    </source>
</evidence>
<dbReference type="GO" id="GO:0016787">
    <property type="term" value="F:hydrolase activity"/>
    <property type="evidence" value="ECO:0007669"/>
    <property type="project" value="UniProtKB-KW"/>
</dbReference>
<dbReference type="EMBL" id="JAVRIC010000012">
    <property type="protein sequence ID" value="MDT0497642.1"/>
    <property type="molecule type" value="Genomic_DNA"/>
</dbReference>
<dbReference type="InterPro" id="IPR011055">
    <property type="entry name" value="Dup_hybrid_motif"/>
</dbReference>
<dbReference type="Pfam" id="PF01551">
    <property type="entry name" value="Peptidase_M23"/>
    <property type="match status" value="1"/>
</dbReference>
<dbReference type="RefSeq" id="WP_311365035.1">
    <property type="nucleotide sequence ID" value="NZ_JAVRIC010000012.1"/>
</dbReference>
<feature type="domain" description="M23ase beta-sheet core" evidence="2">
    <location>
        <begin position="167"/>
        <end position="262"/>
    </location>
</feature>
<dbReference type="CDD" id="cd12797">
    <property type="entry name" value="M23_peptidase"/>
    <property type="match status" value="1"/>
</dbReference>